<organism evidence="2 3">
    <name type="scientific">Goodfellowiella coeruleoviolacea</name>
    <dbReference type="NCBI Taxonomy" id="334858"/>
    <lineage>
        <taxon>Bacteria</taxon>
        <taxon>Bacillati</taxon>
        <taxon>Actinomycetota</taxon>
        <taxon>Actinomycetes</taxon>
        <taxon>Pseudonocardiales</taxon>
        <taxon>Pseudonocardiaceae</taxon>
        <taxon>Goodfellowiella</taxon>
    </lineage>
</organism>
<dbReference type="PANTHER" id="PTHR22946:SF8">
    <property type="entry name" value="ACETYL XYLAN ESTERASE DOMAIN-CONTAINING PROTEIN"/>
    <property type="match status" value="1"/>
</dbReference>
<comment type="similarity">
    <text evidence="1">Belongs to the AB hydrolase superfamily.</text>
</comment>
<keyword evidence="3" id="KW-1185">Reference proteome</keyword>
<gene>
    <name evidence="2" type="ORF">LX83_003307</name>
</gene>
<evidence type="ECO:0008006" key="4">
    <source>
        <dbReference type="Google" id="ProtNLM"/>
    </source>
</evidence>
<comment type="caution">
    <text evidence="2">The sequence shown here is derived from an EMBL/GenBank/DDBJ whole genome shotgun (WGS) entry which is preliminary data.</text>
</comment>
<name>A0AAE3GFM0_9PSEU</name>
<evidence type="ECO:0000313" key="3">
    <source>
        <dbReference type="Proteomes" id="UP001206128"/>
    </source>
</evidence>
<evidence type="ECO:0000256" key="1">
    <source>
        <dbReference type="ARBA" id="ARBA00008645"/>
    </source>
</evidence>
<reference evidence="2" key="1">
    <citation type="submission" date="2022-06" db="EMBL/GenBank/DDBJ databases">
        <title>Genomic Encyclopedia of Archaeal and Bacterial Type Strains, Phase II (KMG-II): from individual species to whole genera.</title>
        <authorList>
            <person name="Goeker M."/>
        </authorList>
    </citation>
    <scope>NUCLEOTIDE SEQUENCE</scope>
    <source>
        <strain evidence="2">DSM 43935</strain>
    </source>
</reference>
<dbReference type="RefSeq" id="WP_253772314.1">
    <property type="nucleotide sequence ID" value="NZ_JAMTCK010000007.1"/>
</dbReference>
<proteinExistence type="inferred from homology"/>
<evidence type="ECO:0000313" key="2">
    <source>
        <dbReference type="EMBL" id="MCP2166439.1"/>
    </source>
</evidence>
<accession>A0AAE3GFM0</accession>
<dbReference type="Gene3D" id="3.40.50.1820">
    <property type="entry name" value="alpha/beta hydrolase"/>
    <property type="match status" value="1"/>
</dbReference>
<dbReference type="InterPro" id="IPR029058">
    <property type="entry name" value="AB_hydrolase_fold"/>
</dbReference>
<dbReference type="Proteomes" id="UP001206128">
    <property type="component" value="Unassembled WGS sequence"/>
</dbReference>
<protein>
    <recommendedName>
        <fullName evidence="4">Acetylesterase</fullName>
    </recommendedName>
</protein>
<dbReference type="SUPFAM" id="SSF53474">
    <property type="entry name" value="alpha/beta-Hydrolases"/>
    <property type="match status" value="1"/>
</dbReference>
<dbReference type="AlphaFoldDB" id="A0AAE3GFM0"/>
<dbReference type="PANTHER" id="PTHR22946">
    <property type="entry name" value="DIENELACTONE HYDROLASE DOMAIN-CONTAINING PROTEIN-RELATED"/>
    <property type="match status" value="1"/>
</dbReference>
<sequence>MAVSGQGQPAARTYRHLGAFSPLVDLAAARHGLFPDVSPGPDLVAGIRAALGVLDLDAPRAVVTERRWRDGDLLGEEVSWSVGFGPRTRALVLRPAEATGPLPGVLALHCHAGAKWFGKEKIADGPAAAAEQVRALRRRLYGGRAVANELARRGAVVLCHDVFCWGSRRFPLADMPDRVVGYADDQRRLAELAGRPLDEVAHYDIAARFHEHVVAKYCGLLGTSFAGVVAAEDLAAARYLRARPDVAADRVGALGLSGGGARAALLGALDPGVTATAVIAMVSGYADLLDAHVDAHTWLLYPPGLTTRCDWPDVVAARAPAPLLVVYAEHDELFPLAGMRRAHRRISHHYRALAAPEHYTGAFVPTGHCFAVDTQELAFAWLDRHLGLTAR</sequence>
<dbReference type="InterPro" id="IPR050261">
    <property type="entry name" value="FrsA_esterase"/>
</dbReference>
<dbReference type="EMBL" id="JAMTCK010000007">
    <property type="protein sequence ID" value="MCP2166439.1"/>
    <property type="molecule type" value="Genomic_DNA"/>
</dbReference>